<keyword evidence="4" id="KW-0498">Mitosis</keyword>
<dbReference type="EMBL" id="KE525157">
    <property type="protein sequence ID" value="KFB42012.1"/>
    <property type="molecule type" value="Genomic_DNA"/>
</dbReference>
<keyword evidence="9" id="KW-1185">Reference proteome</keyword>
<dbReference type="Pfam" id="PF21282">
    <property type="entry name" value="APC1_3rd"/>
    <property type="match status" value="1"/>
</dbReference>
<proteinExistence type="inferred from homology"/>
<dbReference type="EMBL" id="ATLV01017197">
    <property type="status" value="NOT_ANNOTATED_CDS"/>
    <property type="molecule type" value="Genomic_DNA"/>
</dbReference>
<evidence type="ECO:0000313" key="9">
    <source>
        <dbReference type="Proteomes" id="UP000030765"/>
    </source>
</evidence>
<dbReference type="GO" id="GO:0005680">
    <property type="term" value="C:anaphase-promoting complex"/>
    <property type="evidence" value="ECO:0007669"/>
    <property type="project" value="InterPro"/>
</dbReference>
<dbReference type="InterPro" id="IPR024990">
    <property type="entry name" value="Apc1"/>
</dbReference>
<keyword evidence="3" id="KW-0677">Repeat</keyword>
<dbReference type="GO" id="GO:0060090">
    <property type="term" value="F:molecular adaptor activity"/>
    <property type="evidence" value="ECO:0007669"/>
    <property type="project" value="TreeGrafter"/>
</dbReference>
<dbReference type="OrthoDB" id="26401at2759"/>
<comment type="similarity">
    <text evidence="1">Belongs to the APC1 family.</text>
</comment>
<dbReference type="GO" id="GO:0007091">
    <property type="term" value="P:metaphase/anaphase transition of mitotic cell cycle"/>
    <property type="evidence" value="ECO:0007669"/>
    <property type="project" value="TreeGrafter"/>
</dbReference>
<dbReference type="STRING" id="74873.A0A084VVL8"/>
<dbReference type="Proteomes" id="UP000030765">
    <property type="component" value="Unassembled WGS sequence"/>
</dbReference>
<evidence type="ECO:0000259" key="6">
    <source>
        <dbReference type="Pfam" id="PF21282"/>
    </source>
</evidence>
<evidence type="ECO:0000313" key="7">
    <source>
        <dbReference type="EMBL" id="KFB42012.1"/>
    </source>
</evidence>
<reference evidence="7 9" key="1">
    <citation type="journal article" date="2014" name="BMC Genomics">
        <title>Genome sequence of Anopheles sinensis provides insight into genetics basis of mosquito competence for malaria parasites.</title>
        <authorList>
            <person name="Zhou D."/>
            <person name="Zhang D."/>
            <person name="Ding G."/>
            <person name="Shi L."/>
            <person name="Hou Q."/>
            <person name="Ye Y."/>
            <person name="Xu Y."/>
            <person name="Zhou H."/>
            <person name="Xiong C."/>
            <person name="Li S."/>
            <person name="Yu J."/>
            <person name="Hong S."/>
            <person name="Yu X."/>
            <person name="Zou P."/>
            <person name="Chen C."/>
            <person name="Chang X."/>
            <person name="Wang W."/>
            <person name="Lv Y."/>
            <person name="Sun Y."/>
            <person name="Ma L."/>
            <person name="Shen B."/>
            <person name="Zhu C."/>
        </authorList>
    </citation>
    <scope>NUCLEOTIDE SEQUENCE [LARGE SCALE GENOMIC DNA]</scope>
</reference>
<evidence type="ECO:0000313" key="8">
    <source>
        <dbReference type="EnsemblMetazoa" id="ASIC009591-PA"/>
    </source>
</evidence>
<dbReference type="AlphaFoldDB" id="A0A084VVL8"/>
<evidence type="ECO:0000256" key="1">
    <source>
        <dbReference type="ARBA" id="ARBA00010547"/>
    </source>
</evidence>
<dbReference type="InterPro" id="IPR011989">
    <property type="entry name" value="ARM-like"/>
</dbReference>
<gene>
    <name evidence="7" type="ORF">ZHAS_00009591</name>
</gene>
<dbReference type="VEuPathDB" id="VectorBase:ASIC009591"/>
<dbReference type="GO" id="GO:0031145">
    <property type="term" value="P:anaphase-promoting complex-dependent catabolic process"/>
    <property type="evidence" value="ECO:0007669"/>
    <property type="project" value="TreeGrafter"/>
</dbReference>
<dbReference type="GO" id="GO:0051301">
    <property type="term" value="P:cell division"/>
    <property type="evidence" value="ECO:0007669"/>
    <property type="project" value="UniProtKB-KW"/>
</dbReference>
<dbReference type="VEuPathDB" id="VectorBase:ASIS008701"/>
<accession>A0A084VVL8</accession>
<evidence type="ECO:0000256" key="4">
    <source>
        <dbReference type="ARBA" id="ARBA00022776"/>
    </source>
</evidence>
<dbReference type="GO" id="GO:0070979">
    <property type="term" value="P:protein K11-linked ubiquitination"/>
    <property type="evidence" value="ECO:0007669"/>
    <property type="project" value="TreeGrafter"/>
</dbReference>
<name>A0A084VVL8_ANOSI</name>
<evidence type="ECO:0000256" key="2">
    <source>
        <dbReference type="ARBA" id="ARBA00022618"/>
    </source>
</evidence>
<dbReference type="PANTHER" id="PTHR12827:SF3">
    <property type="entry name" value="ANAPHASE-PROMOTING COMPLEX SUBUNIT 1"/>
    <property type="match status" value="1"/>
</dbReference>
<sequence length="957" mass="107325">MSMPLINSRLVRRCFAALQRGLPEVAVHELFVHWEQDTRNGNVALPDGNSEAMEWARLMSLLLPIRSTPGNTSLASNSTPDLSHSLYNYIPRVMEVLHLLYEDSKLCSYLEADLWPLADFLYTAALCADSVYYKRYYLRQFPELLSQPRTGVYQLTDTRLIREIETQSLFIPSIFAYMRAVLPTPTDATEWPLDPPVVRFPHIAGVNDRSRDMVDLMRCIQRSDAFLSLLVRRGYTREILFLLPVEVRDRIYLALDNLRQTATHGQEAAVYSLLRRPDLHEHAVSAGVATSGSLRVNPLEQQQQQHLLGDGTDSLDDELLRVYFPFGDGRMATVRSYLDSTKLLLIDGPRDDRGEQEREQQLFRLLRRTLALPTGRGMLTMFTSTKYDENLMNVPDFCYTGRDSLEGTIIERSEYRDRLRKAVLCSSFHNGVAAGLRLCPDVPLSLSWIQRTSTDRCTSQATVEQGGLLLAWGLSAHLRHLCISDITEFTCSSVEPVRIGALLGLAAAYRGTREPSTVSVMDHVGRHRNGNMQSVALFGLGLLSQGTGERNTVHLLLTELELVRSSPNNQPKSFFLSVGLAVGLVLLGRGDQLDIGELRDLEIVTRLDGCMRGGQAVTTSVEALTKMMPGPTLALGLTFFGTGNWTITAMLKLPRSGLIINFPHHLIIMRIVAQHLIHWDAITPAQCREQQDEVNTIARMLDRYRLFDIHETTCRRDCEANLAILCGTSVALGLRFAGTADPVAADTLHDILRFFTKLRNSPRTGPGIGAHGRLAQFVDIRPLEDCQLMTLLALSLVVAGTGDMRVLRAVRALRSQNNARAGVTYVSHVTLHMALGFAFLGGGRYTLSRSPPAIAAIVTAILPDFALLSAKNINWVVQALRHLYVLAVEPRLIIPRRIDNGRLTQCFIRFARRDHNIVEKRLAPCMLPELHTLEWVELCDPNFFQVRFDSTNWNLLE</sequence>
<dbReference type="OMA" id="YEGTAHR"/>
<dbReference type="EnsemblMetazoa" id="ASIC009591-RA">
    <property type="protein sequence ID" value="ASIC009591-PA"/>
    <property type="gene ID" value="ASIC009591"/>
</dbReference>
<organism evidence="7">
    <name type="scientific">Anopheles sinensis</name>
    <name type="common">Mosquito</name>
    <dbReference type="NCBI Taxonomy" id="74873"/>
    <lineage>
        <taxon>Eukaryota</taxon>
        <taxon>Metazoa</taxon>
        <taxon>Ecdysozoa</taxon>
        <taxon>Arthropoda</taxon>
        <taxon>Hexapoda</taxon>
        <taxon>Insecta</taxon>
        <taxon>Pterygota</taxon>
        <taxon>Neoptera</taxon>
        <taxon>Endopterygota</taxon>
        <taxon>Diptera</taxon>
        <taxon>Nematocera</taxon>
        <taxon>Culicoidea</taxon>
        <taxon>Culicidae</taxon>
        <taxon>Anophelinae</taxon>
        <taxon>Anopheles</taxon>
    </lineage>
</organism>
<evidence type="ECO:0000256" key="3">
    <source>
        <dbReference type="ARBA" id="ARBA00022737"/>
    </source>
</evidence>
<dbReference type="PANTHER" id="PTHR12827">
    <property type="entry name" value="MEIOTIC CHECKPOINT REGULATOR TSG24 FAMILY MEMBER"/>
    <property type="match status" value="1"/>
</dbReference>
<dbReference type="Gene3D" id="1.25.10.10">
    <property type="entry name" value="Leucine-rich Repeat Variant"/>
    <property type="match status" value="1"/>
</dbReference>
<keyword evidence="5" id="KW-0131">Cell cycle</keyword>
<protein>
    <submittedName>
        <fullName evidence="7 8">Meiotic checkpoint regulator cut4</fullName>
    </submittedName>
</protein>
<keyword evidence="2" id="KW-0132">Cell division</keyword>
<reference evidence="8" key="2">
    <citation type="submission" date="2020-05" db="UniProtKB">
        <authorList>
            <consortium name="EnsemblMetazoa"/>
        </authorList>
    </citation>
    <scope>IDENTIFICATION</scope>
</reference>
<dbReference type="InterPro" id="IPR048971">
    <property type="entry name" value="Apc1_3rd"/>
</dbReference>
<evidence type="ECO:0000256" key="5">
    <source>
        <dbReference type="ARBA" id="ARBA00023306"/>
    </source>
</evidence>
<feature type="domain" description="Anaphase-promoting complex subunit 1 beta-sandwich" evidence="6">
    <location>
        <begin position="891"/>
        <end position="956"/>
    </location>
</feature>